<sequence length="653" mass="77325">MLNSIFQLMNKYSISREQSIEIADSIYSNNLIIKYKYIPKQIGEKTNVLKFDEHFNWNIEMGTYTNMAMLHLHAWEPINYLLLGYHYTKNNKYLIKSNELIEDWYTHSLEANHKYLYYPHCVADRTLILGYLIELNNLSISYDIVNKLVDKHKEYLFSESNYVDYNHGTMLDRSLLLLAILLDDKSLFNFSLERLQNNIKNTFTKNMICKENSFTYAIFNLELIVSVQKYILDKINISLIDKFDTKINKALDFLDIVKKPDGKLPIYGDGELIDKNKLGSSILKKFYSTHSLFNEIIDFGYNLETHYFKNESYIIVKSNYFYLFIRTGDIIKNHKHADDLSIILYLGEDVFVDPGIYNYDKGEIRDYLKSSHAHNGVVLNNENYDYLKSNKKKIYIESVNEYEKFIHIVLVNNCYSYANITRNVYIIKQNNSIIIADNIYSPIKVSSSQTFNLSKHFKQNFVIDLKSRNNLIINNKFLLQSLSKGDLKLSYHKKNLYSEFFQKYEVIPKIEFVNVQSDVNQITYVGKANDNITLEAQGKNDKCISLILDDKNIYLPFKYNKIDINIEKYINIYKQNQVHYIEIHFSRFDNQQYAIYIYNSKNEKEAILWYQDSPVFKHKFVMNDKYRIRCFIKDKVSGEKSEFSMYKQINNSI</sequence>
<evidence type="ECO:0000256" key="4">
    <source>
        <dbReference type="ARBA" id="ARBA00023239"/>
    </source>
</evidence>
<dbReference type="PANTHER" id="PTHR39210">
    <property type="entry name" value="HEPARIN-SULFATE LYASE"/>
    <property type="match status" value="1"/>
</dbReference>
<dbReference type="EMBL" id="FNFY01000044">
    <property type="protein sequence ID" value="SDL33583.1"/>
    <property type="molecule type" value="Genomic_DNA"/>
</dbReference>
<evidence type="ECO:0000313" key="6">
    <source>
        <dbReference type="EMBL" id="SDL33583.1"/>
    </source>
</evidence>
<evidence type="ECO:0000256" key="2">
    <source>
        <dbReference type="ARBA" id="ARBA00022729"/>
    </source>
</evidence>
<protein>
    <submittedName>
        <fullName evidence="6">Heparinase II/III-like protein</fullName>
    </submittedName>
</protein>
<evidence type="ECO:0000256" key="1">
    <source>
        <dbReference type="ARBA" id="ARBA00004418"/>
    </source>
</evidence>
<accession>A0A1G9J8N1</accession>
<dbReference type="OrthoDB" id="7335480at2"/>
<reference evidence="7" key="1">
    <citation type="submission" date="2016-10" db="EMBL/GenBank/DDBJ databases">
        <authorList>
            <person name="Varghese N."/>
            <person name="Submissions S."/>
        </authorList>
    </citation>
    <scope>NUCLEOTIDE SEQUENCE [LARGE SCALE GENOMIC DNA]</scope>
    <source>
        <strain evidence="7">CGMCC 1.8895</strain>
    </source>
</reference>
<feature type="domain" description="Heparinase II/III-like C-terminal" evidence="5">
    <location>
        <begin position="307"/>
        <end position="473"/>
    </location>
</feature>
<name>A0A1G9J8N1_9BACL</name>
<dbReference type="Pfam" id="PF07940">
    <property type="entry name" value="Hepar_II_III_C"/>
    <property type="match status" value="1"/>
</dbReference>
<dbReference type="Gene3D" id="1.50.10.100">
    <property type="entry name" value="Chondroitin AC/alginate lyase"/>
    <property type="match status" value="1"/>
</dbReference>
<gene>
    <name evidence="6" type="ORF">SAMN05216216_1448</name>
</gene>
<evidence type="ECO:0000256" key="3">
    <source>
        <dbReference type="ARBA" id="ARBA00022764"/>
    </source>
</evidence>
<dbReference type="RefSeq" id="WP_092988275.1">
    <property type="nucleotide sequence ID" value="NZ_FNFY01000044.1"/>
</dbReference>
<dbReference type="GO" id="GO:0042597">
    <property type="term" value="C:periplasmic space"/>
    <property type="evidence" value="ECO:0007669"/>
    <property type="project" value="UniProtKB-SubCell"/>
</dbReference>
<keyword evidence="7" id="KW-1185">Reference proteome</keyword>
<keyword evidence="2" id="KW-0732">Signal</keyword>
<dbReference type="InterPro" id="IPR008929">
    <property type="entry name" value="Chondroitin_lyas"/>
</dbReference>
<dbReference type="AlphaFoldDB" id="A0A1G9J8N1"/>
<dbReference type="Proteomes" id="UP000199008">
    <property type="component" value="Unassembled WGS sequence"/>
</dbReference>
<keyword evidence="4" id="KW-0456">Lyase</keyword>
<dbReference type="InterPro" id="IPR012480">
    <property type="entry name" value="Hepar_II_III_C"/>
</dbReference>
<comment type="subcellular location">
    <subcellularLocation>
        <location evidence="1">Periplasm</location>
    </subcellularLocation>
</comment>
<dbReference type="Gene3D" id="2.70.98.70">
    <property type="match status" value="1"/>
</dbReference>
<dbReference type="SUPFAM" id="SSF48230">
    <property type="entry name" value="Chondroitin AC/alginate lyase"/>
    <property type="match status" value="1"/>
</dbReference>
<proteinExistence type="predicted"/>
<evidence type="ECO:0000259" key="5">
    <source>
        <dbReference type="Pfam" id="PF07940"/>
    </source>
</evidence>
<dbReference type="PANTHER" id="PTHR39210:SF1">
    <property type="entry name" value="HEPARIN-SULFATE LYASE"/>
    <property type="match status" value="1"/>
</dbReference>
<dbReference type="STRING" id="576118.SAMN05216216_1448"/>
<dbReference type="GO" id="GO:0016829">
    <property type="term" value="F:lyase activity"/>
    <property type="evidence" value="ECO:0007669"/>
    <property type="project" value="UniProtKB-KW"/>
</dbReference>
<keyword evidence="3" id="KW-0574">Periplasm</keyword>
<organism evidence="6 7">
    <name type="scientific">Lacicoccus qingdaonensis</name>
    <dbReference type="NCBI Taxonomy" id="576118"/>
    <lineage>
        <taxon>Bacteria</taxon>
        <taxon>Bacillati</taxon>
        <taxon>Bacillota</taxon>
        <taxon>Bacilli</taxon>
        <taxon>Bacillales</taxon>
        <taxon>Salinicoccaceae</taxon>
        <taxon>Lacicoccus</taxon>
    </lineage>
</organism>
<evidence type="ECO:0000313" key="7">
    <source>
        <dbReference type="Proteomes" id="UP000199008"/>
    </source>
</evidence>